<name>A0A830HVZ5_9CHLO</name>
<feature type="domain" description="Rhodanese" evidence="2">
    <location>
        <begin position="239"/>
        <end position="326"/>
    </location>
</feature>
<dbReference type="EMBL" id="BNJQ01000035">
    <property type="protein sequence ID" value="GHP11576.1"/>
    <property type="molecule type" value="Genomic_DNA"/>
</dbReference>
<organism evidence="3 4">
    <name type="scientific">Pycnococcus provasolii</name>
    <dbReference type="NCBI Taxonomy" id="41880"/>
    <lineage>
        <taxon>Eukaryota</taxon>
        <taxon>Viridiplantae</taxon>
        <taxon>Chlorophyta</taxon>
        <taxon>Pseudoscourfieldiophyceae</taxon>
        <taxon>Pseudoscourfieldiales</taxon>
        <taxon>Pycnococcaceae</taxon>
        <taxon>Pycnococcus</taxon>
    </lineage>
</organism>
<dbReference type="InterPro" id="IPR036873">
    <property type="entry name" value="Rhodanese-like_dom_sf"/>
</dbReference>
<reference evidence="3" key="1">
    <citation type="submission" date="2020-10" db="EMBL/GenBank/DDBJ databases">
        <title>Unveiling of a novel bifunctional photoreceptor, Dualchrome1, isolated from a cosmopolitan green alga.</title>
        <authorList>
            <person name="Suzuki S."/>
            <person name="Kawachi M."/>
        </authorList>
    </citation>
    <scope>NUCLEOTIDE SEQUENCE</scope>
    <source>
        <strain evidence="3">NIES 2893</strain>
    </source>
</reference>
<evidence type="ECO:0000313" key="4">
    <source>
        <dbReference type="Proteomes" id="UP000660262"/>
    </source>
</evidence>
<evidence type="ECO:0000259" key="2">
    <source>
        <dbReference type="PROSITE" id="PS50206"/>
    </source>
</evidence>
<dbReference type="Proteomes" id="UP000660262">
    <property type="component" value="Unassembled WGS sequence"/>
</dbReference>
<dbReference type="Pfam" id="PF00581">
    <property type="entry name" value="Rhodanese"/>
    <property type="match status" value="1"/>
</dbReference>
<evidence type="ECO:0000256" key="1">
    <source>
        <dbReference type="SAM" id="MobiDB-lite"/>
    </source>
</evidence>
<evidence type="ECO:0000313" key="3">
    <source>
        <dbReference type="EMBL" id="GHP11576.1"/>
    </source>
</evidence>
<feature type="compositionally biased region" description="Low complexity" evidence="1">
    <location>
        <begin position="75"/>
        <end position="91"/>
    </location>
</feature>
<dbReference type="InterPro" id="IPR001763">
    <property type="entry name" value="Rhodanese-like_dom"/>
</dbReference>
<sequence>MSAHANHLNIKRTHMHMHCARAQTNAARCGGETNLRTTRSSPLSVPGGLRVQHSLIRHHQRLGMKTLRGGGNVRLSSSSLSQASSSSPNSLFDEEEGGEFEGFCEADDANFGDYECKGQLDDDDDDALVGASEEVINLDEVVAKANALAVDDGTKGLVFKDSRTDAPIWNLEHLIRAEPDEPNADKPYDVDEALVANVFPPSPPKPSAAAELPASIRQALDVASAYDSINEVSVAELLAVDSPVVLDIREGDNEDDVPGSVRIPFSALSDQVKEGELDHLRDARVHVICQTGRTSMQACVRLSKVYGWSNVVNVVGGVDEYMRVTSQ</sequence>
<protein>
    <recommendedName>
        <fullName evidence="2">Rhodanese domain-containing protein</fullName>
    </recommendedName>
</protein>
<proteinExistence type="predicted"/>
<accession>A0A830HVZ5</accession>
<dbReference type="Gene3D" id="3.40.250.10">
    <property type="entry name" value="Rhodanese-like domain"/>
    <property type="match status" value="1"/>
</dbReference>
<dbReference type="CDD" id="cd00158">
    <property type="entry name" value="RHOD"/>
    <property type="match status" value="1"/>
</dbReference>
<keyword evidence="4" id="KW-1185">Reference proteome</keyword>
<comment type="caution">
    <text evidence="3">The sequence shown here is derived from an EMBL/GenBank/DDBJ whole genome shotgun (WGS) entry which is preliminary data.</text>
</comment>
<dbReference type="AlphaFoldDB" id="A0A830HVZ5"/>
<gene>
    <name evidence="3" type="ORF">PPROV_001030400</name>
</gene>
<dbReference type="SUPFAM" id="SSF52821">
    <property type="entry name" value="Rhodanese/Cell cycle control phosphatase"/>
    <property type="match status" value="1"/>
</dbReference>
<dbReference type="SMART" id="SM00450">
    <property type="entry name" value="RHOD"/>
    <property type="match status" value="1"/>
</dbReference>
<feature type="region of interest" description="Disordered" evidence="1">
    <location>
        <begin position="67"/>
        <end position="97"/>
    </location>
</feature>
<dbReference type="PROSITE" id="PS50206">
    <property type="entry name" value="RHODANESE_3"/>
    <property type="match status" value="1"/>
</dbReference>
<dbReference type="OrthoDB" id="508536at2759"/>